<dbReference type="InterPro" id="IPR051044">
    <property type="entry name" value="MAG_DAG_Lipase"/>
</dbReference>
<organism evidence="2 3">
    <name type="scientific">Candidatus Merdibacter merdavium</name>
    <dbReference type="NCBI Taxonomy" id="2838692"/>
    <lineage>
        <taxon>Bacteria</taxon>
        <taxon>Bacillati</taxon>
        <taxon>Bacillota</taxon>
        <taxon>Erysipelotrichia</taxon>
        <taxon>Erysipelotrichales</taxon>
        <taxon>Erysipelotrichaceae</taxon>
        <taxon>Merdibacter</taxon>
    </lineage>
</organism>
<accession>A0A9D2NT05</accession>
<dbReference type="Proteomes" id="UP000823896">
    <property type="component" value="Unassembled WGS sequence"/>
</dbReference>
<protein>
    <submittedName>
        <fullName evidence="2">Lysophospholipase</fullName>
    </submittedName>
</protein>
<sequence>MRQEHLRMPSDEDGLMLHGLLQLPQGEAEGIVHLVHGMCDHKERYQHMLDFFSAHGYVTVIFDLRGHGESVRDPRDLGYFYDDSGVWLVRDIHQVVHRMKERFGDLPYFLFGHSMGSLAARCYVRHYDYEVDGVILCGTPAYDPLVPFAMVLCALLRRIQGDYARSKLFHRLALGPYEKAFPQGRHAWISSDAEIVRRYDADPLCTFDFTLNGYQNLFALMYDAYDEEGWLLRHPELPFLFIAGEEDPVIRSLPAWERAMRWLQKSGYSRIMKKTYPHARHELINEYCAQTVMEDMLAWIESMKEQRQ</sequence>
<gene>
    <name evidence="2" type="ORF">H9702_09640</name>
</gene>
<evidence type="ECO:0000313" key="3">
    <source>
        <dbReference type="Proteomes" id="UP000823896"/>
    </source>
</evidence>
<dbReference type="PANTHER" id="PTHR11614">
    <property type="entry name" value="PHOSPHOLIPASE-RELATED"/>
    <property type="match status" value="1"/>
</dbReference>
<dbReference type="EMBL" id="DWWM01000057">
    <property type="protein sequence ID" value="HJC37372.1"/>
    <property type="molecule type" value="Genomic_DNA"/>
</dbReference>
<proteinExistence type="predicted"/>
<reference evidence="2" key="1">
    <citation type="journal article" date="2021" name="PeerJ">
        <title>Extensive microbial diversity within the chicken gut microbiome revealed by metagenomics and culture.</title>
        <authorList>
            <person name="Gilroy R."/>
            <person name="Ravi A."/>
            <person name="Getino M."/>
            <person name="Pursley I."/>
            <person name="Horton D.L."/>
            <person name="Alikhan N.F."/>
            <person name="Baker D."/>
            <person name="Gharbi K."/>
            <person name="Hall N."/>
            <person name="Watson M."/>
            <person name="Adriaenssens E.M."/>
            <person name="Foster-Nyarko E."/>
            <person name="Jarju S."/>
            <person name="Secka A."/>
            <person name="Antonio M."/>
            <person name="Oren A."/>
            <person name="Chaudhuri R.R."/>
            <person name="La Ragione R."/>
            <person name="Hildebrand F."/>
            <person name="Pallen M.J."/>
        </authorList>
    </citation>
    <scope>NUCLEOTIDE SEQUENCE</scope>
    <source>
        <strain evidence="2">CHK187-11901</strain>
    </source>
</reference>
<dbReference type="InterPro" id="IPR022742">
    <property type="entry name" value="Hydrolase_4"/>
</dbReference>
<comment type="caution">
    <text evidence="2">The sequence shown here is derived from an EMBL/GenBank/DDBJ whole genome shotgun (WGS) entry which is preliminary data.</text>
</comment>
<dbReference type="Gene3D" id="3.40.50.1820">
    <property type="entry name" value="alpha/beta hydrolase"/>
    <property type="match status" value="1"/>
</dbReference>
<dbReference type="InterPro" id="IPR029058">
    <property type="entry name" value="AB_hydrolase_fold"/>
</dbReference>
<evidence type="ECO:0000313" key="2">
    <source>
        <dbReference type="EMBL" id="HJC37372.1"/>
    </source>
</evidence>
<name>A0A9D2NT05_9FIRM</name>
<dbReference type="AlphaFoldDB" id="A0A9D2NT05"/>
<feature type="domain" description="Serine aminopeptidase S33" evidence="1">
    <location>
        <begin position="27"/>
        <end position="286"/>
    </location>
</feature>
<dbReference type="Pfam" id="PF12146">
    <property type="entry name" value="Hydrolase_4"/>
    <property type="match status" value="1"/>
</dbReference>
<evidence type="ECO:0000259" key="1">
    <source>
        <dbReference type="Pfam" id="PF12146"/>
    </source>
</evidence>
<reference evidence="2" key="2">
    <citation type="submission" date="2021-04" db="EMBL/GenBank/DDBJ databases">
        <authorList>
            <person name="Gilroy R."/>
        </authorList>
    </citation>
    <scope>NUCLEOTIDE SEQUENCE</scope>
    <source>
        <strain evidence="2">CHK187-11901</strain>
    </source>
</reference>
<dbReference type="SUPFAM" id="SSF53474">
    <property type="entry name" value="alpha/beta-Hydrolases"/>
    <property type="match status" value="1"/>
</dbReference>